<proteinExistence type="predicted"/>
<comment type="caution">
    <text evidence="5">The sequence shown here is derived from an EMBL/GenBank/DDBJ whole genome shotgun (WGS) entry which is preliminary data.</text>
</comment>
<name>A0AAP0X3Q6_LIQFO</name>
<reference evidence="5 6" key="1">
    <citation type="journal article" date="2024" name="Plant J.">
        <title>Genome sequences and population genomics reveal climatic adaptation and genomic divergence between two closely related sweetgum species.</title>
        <authorList>
            <person name="Xu W.Q."/>
            <person name="Ren C.Q."/>
            <person name="Zhang X.Y."/>
            <person name="Comes H.P."/>
            <person name="Liu X.H."/>
            <person name="Li Y.G."/>
            <person name="Kettle C.J."/>
            <person name="Jalonen R."/>
            <person name="Gaisberger H."/>
            <person name="Ma Y.Z."/>
            <person name="Qiu Y.X."/>
        </authorList>
    </citation>
    <scope>NUCLEOTIDE SEQUENCE [LARGE SCALE GENOMIC DNA]</scope>
    <source>
        <strain evidence="5">Hangzhou</strain>
    </source>
</reference>
<evidence type="ECO:0000256" key="1">
    <source>
        <dbReference type="ARBA" id="ARBA00023015"/>
    </source>
</evidence>
<dbReference type="AlphaFoldDB" id="A0AAP0X3Q6"/>
<dbReference type="GO" id="GO:0005634">
    <property type="term" value="C:nucleus"/>
    <property type="evidence" value="ECO:0007669"/>
    <property type="project" value="TreeGrafter"/>
</dbReference>
<keyword evidence="2" id="KW-0238">DNA-binding</keyword>
<evidence type="ECO:0000313" key="5">
    <source>
        <dbReference type="EMBL" id="KAK9288382.1"/>
    </source>
</evidence>
<keyword evidence="4" id="KW-0539">Nucleus</keyword>
<dbReference type="GO" id="GO:0003700">
    <property type="term" value="F:DNA-binding transcription factor activity"/>
    <property type="evidence" value="ECO:0007669"/>
    <property type="project" value="TreeGrafter"/>
</dbReference>
<dbReference type="EMBL" id="JBBPBK010000003">
    <property type="protein sequence ID" value="KAK9288382.1"/>
    <property type="molecule type" value="Genomic_DNA"/>
</dbReference>
<keyword evidence="3" id="KW-0804">Transcription</keyword>
<dbReference type="GO" id="GO:0045893">
    <property type="term" value="P:positive regulation of DNA-templated transcription"/>
    <property type="evidence" value="ECO:0007669"/>
    <property type="project" value="TreeGrafter"/>
</dbReference>
<keyword evidence="1" id="KW-0805">Transcription regulation</keyword>
<dbReference type="Proteomes" id="UP001415857">
    <property type="component" value="Unassembled WGS sequence"/>
</dbReference>
<evidence type="ECO:0000256" key="3">
    <source>
        <dbReference type="ARBA" id="ARBA00023163"/>
    </source>
</evidence>
<gene>
    <name evidence="5" type="ORF">L1049_016837</name>
</gene>
<evidence type="ECO:0000256" key="2">
    <source>
        <dbReference type="ARBA" id="ARBA00023125"/>
    </source>
</evidence>
<evidence type="ECO:0000313" key="6">
    <source>
        <dbReference type="Proteomes" id="UP001415857"/>
    </source>
</evidence>
<sequence>MARIERAALRTKLREQRREYLRLLRTECLQLKRGNDEIVERLNVATQCILAVESENVVLRAQLMGLNEEAKRCDSILAIIFNMASNEPTAPRARVRRRRERKIEYLRLLTTKHLLLQRECDKLVERLNLATRGTPTVAAEKAVSRARVMESSEEAERCLGALASFEYVLKELDK</sequence>
<protein>
    <submittedName>
        <fullName evidence="5">Uncharacterized protein</fullName>
    </submittedName>
</protein>
<organism evidence="5 6">
    <name type="scientific">Liquidambar formosana</name>
    <name type="common">Formosan gum</name>
    <dbReference type="NCBI Taxonomy" id="63359"/>
    <lineage>
        <taxon>Eukaryota</taxon>
        <taxon>Viridiplantae</taxon>
        <taxon>Streptophyta</taxon>
        <taxon>Embryophyta</taxon>
        <taxon>Tracheophyta</taxon>
        <taxon>Spermatophyta</taxon>
        <taxon>Magnoliopsida</taxon>
        <taxon>eudicotyledons</taxon>
        <taxon>Gunneridae</taxon>
        <taxon>Pentapetalae</taxon>
        <taxon>Saxifragales</taxon>
        <taxon>Altingiaceae</taxon>
        <taxon>Liquidambar</taxon>
    </lineage>
</organism>
<evidence type="ECO:0000256" key="4">
    <source>
        <dbReference type="ARBA" id="ARBA00023242"/>
    </source>
</evidence>
<accession>A0AAP0X3Q6</accession>
<dbReference type="GO" id="GO:0000976">
    <property type="term" value="F:transcription cis-regulatory region binding"/>
    <property type="evidence" value="ECO:0007669"/>
    <property type="project" value="TreeGrafter"/>
</dbReference>
<keyword evidence="6" id="KW-1185">Reference proteome</keyword>
<dbReference type="PANTHER" id="PTHR45764">
    <property type="entry name" value="BZIP TRANSCRIPTION FACTOR 44"/>
    <property type="match status" value="1"/>
</dbReference>
<dbReference type="PANTHER" id="PTHR45764:SF34">
    <property type="entry name" value="BZIP TRANSCRIPTION FACTOR 53"/>
    <property type="match status" value="1"/>
</dbReference>